<protein>
    <submittedName>
        <fullName evidence="1">Uncharacterized protein</fullName>
    </submittedName>
</protein>
<keyword evidence="2" id="KW-1185">Reference proteome</keyword>
<name>A0A2I0TIJ0_LIMLA</name>
<accession>A0A2I0TIJ0</accession>
<dbReference type="EMBL" id="KZ509869">
    <property type="protein sequence ID" value="PKU33647.1"/>
    <property type="molecule type" value="Genomic_DNA"/>
</dbReference>
<proteinExistence type="predicted"/>
<reference evidence="2" key="1">
    <citation type="submission" date="2017-11" db="EMBL/GenBank/DDBJ databases">
        <authorList>
            <person name="Lima N.C."/>
            <person name="Parody-Merino A.M."/>
            <person name="Battley P.F."/>
            <person name="Fidler A.E."/>
            <person name="Prosdocimi F."/>
        </authorList>
    </citation>
    <scope>NUCLEOTIDE SEQUENCE [LARGE SCALE GENOMIC DNA]</scope>
</reference>
<gene>
    <name evidence="1" type="ORF">llap_16049</name>
</gene>
<evidence type="ECO:0000313" key="1">
    <source>
        <dbReference type="EMBL" id="PKU33647.1"/>
    </source>
</evidence>
<organism evidence="1 2">
    <name type="scientific">Limosa lapponica baueri</name>
    <dbReference type="NCBI Taxonomy" id="1758121"/>
    <lineage>
        <taxon>Eukaryota</taxon>
        <taxon>Metazoa</taxon>
        <taxon>Chordata</taxon>
        <taxon>Craniata</taxon>
        <taxon>Vertebrata</taxon>
        <taxon>Euteleostomi</taxon>
        <taxon>Archelosauria</taxon>
        <taxon>Archosauria</taxon>
        <taxon>Dinosauria</taxon>
        <taxon>Saurischia</taxon>
        <taxon>Theropoda</taxon>
        <taxon>Coelurosauria</taxon>
        <taxon>Aves</taxon>
        <taxon>Neognathae</taxon>
        <taxon>Neoaves</taxon>
        <taxon>Charadriiformes</taxon>
        <taxon>Scolopacidae</taxon>
        <taxon>Limosa</taxon>
    </lineage>
</organism>
<reference evidence="2" key="2">
    <citation type="submission" date="2017-12" db="EMBL/GenBank/DDBJ databases">
        <title>Genome sequence of the Bar-tailed Godwit (Limosa lapponica baueri).</title>
        <authorList>
            <person name="Lima N.C.B."/>
            <person name="Parody-Merino A.M."/>
            <person name="Battley P.F."/>
            <person name="Fidler A.E."/>
            <person name="Prosdocimi F."/>
        </authorList>
    </citation>
    <scope>NUCLEOTIDE SEQUENCE [LARGE SCALE GENOMIC DNA]</scope>
</reference>
<dbReference type="AlphaFoldDB" id="A0A2I0TIJ0"/>
<evidence type="ECO:0000313" key="2">
    <source>
        <dbReference type="Proteomes" id="UP000233556"/>
    </source>
</evidence>
<sequence>MPEGCGMPLAQMFIAWCQQSKPGDKLFLGVACTDRHARVSPGMLRGATSSTSLLSPSAGMLPGLSPGDVPRVPLSLDTCQRSELAPKKIDKTDAKEKWGSAGFASHLSLKLSVMLYGADALTPSFRMLPVTKFSSSLATLQVAEHT</sequence>
<dbReference type="Proteomes" id="UP000233556">
    <property type="component" value="Unassembled WGS sequence"/>
</dbReference>